<evidence type="ECO:0000256" key="3">
    <source>
        <dbReference type="SAM" id="MobiDB-lite"/>
    </source>
</evidence>
<feature type="compositionally biased region" description="Low complexity" evidence="3">
    <location>
        <begin position="113"/>
        <end position="131"/>
    </location>
</feature>
<keyword evidence="1" id="KW-0479">Metal-binding</keyword>
<keyword evidence="2" id="KW-0539">Nucleus</keyword>
<feature type="domain" description="Zn(2)-C6 fungal-type" evidence="4">
    <location>
        <begin position="40"/>
        <end position="70"/>
    </location>
</feature>
<accession>A0A9P8W2S3</accession>
<dbReference type="GO" id="GO:0000981">
    <property type="term" value="F:DNA-binding transcription factor activity, RNA polymerase II-specific"/>
    <property type="evidence" value="ECO:0007669"/>
    <property type="project" value="InterPro"/>
</dbReference>
<evidence type="ECO:0000256" key="1">
    <source>
        <dbReference type="ARBA" id="ARBA00022723"/>
    </source>
</evidence>
<dbReference type="Pfam" id="PF04082">
    <property type="entry name" value="Fungal_trans"/>
    <property type="match status" value="1"/>
</dbReference>
<dbReference type="Pfam" id="PF00172">
    <property type="entry name" value="Zn_clus"/>
    <property type="match status" value="1"/>
</dbReference>
<dbReference type="Gene3D" id="4.10.240.10">
    <property type="entry name" value="Zn(2)-C6 fungal-type DNA-binding domain"/>
    <property type="match status" value="1"/>
</dbReference>
<dbReference type="InterPro" id="IPR007219">
    <property type="entry name" value="XnlR_reg_dom"/>
</dbReference>
<evidence type="ECO:0000259" key="4">
    <source>
        <dbReference type="PROSITE" id="PS50048"/>
    </source>
</evidence>
<proteinExistence type="predicted"/>
<feature type="compositionally biased region" description="Low complexity" evidence="3">
    <location>
        <begin position="693"/>
        <end position="706"/>
    </location>
</feature>
<dbReference type="CDD" id="cd12148">
    <property type="entry name" value="fungal_TF_MHR"/>
    <property type="match status" value="1"/>
</dbReference>
<dbReference type="PROSITE" id="PS50048">
    <property type="entry name" value="ZN2_CY6_FUNGAL_2"/>
    <property type="match status" value="1"/>
</dbReference>
<dbReference type="CDD" id="cd00067">
    <property type="entry name" value="GAL4"/>
    <property type="match status" value="1"/>
</dbReference>
<dbReference type="PANTHER" id="PTHR46910:SF1">
    <property type="entry name" value="MISCELLANEOUS ZN(II)2CYS6 TRANSCRIPTION FACTOR (EUROFUNG)-RELATED"/>
    <property type="match status" value="1"/>
</dbReference>
<dbReference type="GO" id="GO:0006351">
    <property type="term" value="P:DNA-templated transcription"/>
    <property type="evidence" value="ECO:0007669"/>
    <property type="project" value="InterPro"/>
</dbReference>
<organism evidence="5 6">
    <name type="scientific">Thelonectria olida</name>
    <dbReference type="NCBI Taxonomy" id="1576542"/>
    <lineage>
        <taxon>Eukaryota</taxon>
        <taxon>Fungi</taxon>
        <taxon>Dikarya</taxon>
        <taxon>Ascomycota</taxon>
        <taxon>Pezizomycotina</taxon>
        <taxon>Sordariomycetes</taxon>
        <taxon>Hypocreomycetidae</taxon>
        <taxon>Hypocreales</taxon>
        <taxon>Nectriaceae</taxon>
        <taxon>Thelonectria</taxon>
    </lineage>
</organism>
<feature type="region of interest" description="Disordered" evidence="3">
    <location>
        <begin position="102"/>
        <end position="134"/>
    </location>
</feature>
<dbReference type="InterPro" id="IPR001138">
    <property type="entry name" value="Zn2Cys6_DnaBD"/>
</dbReference>
<dbReference type="SMART" id="SM00066">
    <property type="entry name" value="GAL4"/>
    <property type="match status" value="1"/>
</dbReference>
<dbReference type="OrthoDB" id="103819at2759"/>
<dbReference type="PANTHER" id="PTHR46910">
    <property type="entry name" value="TRANSCRIPTION FACTOR PDR1"/>
    <property type="match status" value="1"/>
</dbReference>
<feature type="region of interest" description="Disordered" evidence="3">
    <location>
        <begin position="1"/>
        <end position="37"/>
    </location>
</feature>
<dbReference type="PROSITE" id="PS00463">
    <property type="entry name" value="ZN2_CY6_FUNGAL_1"/>
    <property type="match status" value="1"/>
</dbReference>
<gene>
    <name evidence="5" type="ORF">B0T10DRAFT_491043</name>
</gene>
<evidence type="ECO:0000313" key="5">
    <source>
        <dbReference type="EMBL" id="KAH6886365.1"/>
    </source>
</evidence>
<dbReference type="EMBL" id="JAGPYM010000016">
    <property type="protein sequence ID" value="KAH6886365.1"/>
    <property type="molecule type" value="Genomic_DNA"/>
</dbReference>
<evidence type="ECO:0000313" key="6">
    <source>
        <dbReference type="Proteomes" id="UP000777438"/>
    </source>
</evidence>
<dbReference type="InterPro" id="IPR050987">
    <property type="entry name" value="AtrR-like"/>
</dbReference>
<dbReference type="GO" id="GO:0003677">
    <property type="term" value="F:DNA binding"/>
    <property type="evidence" value="ECO:0007669"/>
    <property type="project" value="InterPro"/>
</dbReference>
<sequence length="769" mass="84070">MGTTDQYPCREPKSEMPPQGKRSWDATDDNEMGSSKDYPVCDQCRSRKIRCGRERPHCSNCTRLGLECEWLGQGKRPNQTIWLSHAVNSLGDRLEKLENAVSGLQSSMDSRSPETTPFQATTPPPSSSSRPYGRRCSIRNVGGHERYYGSTSLVSLIQDMAAVIQANLCNADQETSGADAAFAAAAREELLQLTEAHDVYRRVSDGSILTSPPRVIIEAMIDPYFDMVNPHMPIWTKDGFRKLMSSTGHLFDASKRRAYDVCANNLVLLTLQAKSLHSRATSSALSTPFTETPTASSIDGDLIKSFIVNAKRALENVELLLLSPSLLSLQALLSLCLVAQTSLSEDVIALLFSLAVHVAKSIGLHQWDSNQQDAPSTSESEDRRNVMYCMLSLSRAVPWSSGLSSTMLGIDVLERDLRSHSVEDSASRLAARVSLCKLEEQVYSSLYSDQATRKNPGETRKMASGLGRKLQDWAMTHADDLGESQERGTATLAYSQPDLAIRFYSIQALGEWPLIGNAEASHSLLDISRRALGLFQHVWRTTSEKGHYLTLALLVASYPAVAFFELSRHVLCSQQVATEDLELLRSFVSMVHTFADWAEENSYMKRLSKFGSIILQLTNCRRENTSSHSSGADSTPPRPFATAQAYMHTMGIYPGAATSSAEIYGGGSAGSSSTHSNSTPISGGMQPRRTLSDTETAAAPETSTAAISSSLGSFDGAFDGELTPMDELEGWIVDPRLGDTIRPSLQPNQMTGFMLQDNNGYTFSGIELG</sequence>
<dbReference type="SUPFAM" id="SSF57701">
    <property type="entry name" value="Zn2/Cys6 DNA-binding domain"/>
    <property type="match status" value="1"/>
</dbReference>
<protein>
    <recommendedName>
        <fullName evidence="4">Zn(2)-C6 fungal-type domain-containing protein</fullName>
    </recommendedName>
</protein>
<dbReference type="Proteomes" id="UP000777438">
    <property type="component" value="Unassembled WGS sequence"/>
</dbReference>
<reference evidence="5 6" key="1">
    <citation type="journal article" date="2021" name="Nat. Commun.">
        <title>Genetic determinants of endophytism in the Arabidopsis root mycobiome.</title>
        <authorList>
            <person name="Mesny F."/>
            <person name="Miyauchi S."/>
            <person name="Thiergart T."/>
            <person name="Pickel B."/>
            <person name="Atanasova L."/>
            <person name="Karlsson M."/>
            <person name="Huettel B."/>
            <person name="Barry K.W."/>
            <person name="Haridas S."/>
            <person name="Chen C."/>
            <person name="Bauer D."/>
            <person name="Andreopoulos W."/>
            <person name="Pangilinan J."/>
            <person name="LaButti K."/>
            <person name="Riley R."/>
            <person name="Lipzen A."/>
            <person name="Clum A."/>
            <person name="Drula E."/>
            <person name="Henrissat B."/>
            <person name="Kohler A."/>
            <person name="Grigoriev I.V."/>
            <person name="Martin F.M."/>
            <person name="Hacquard S."/>
        </authorList>
    </citation>
    <scope>NUCLEOTIDE SEQUENCE [LARGE SCALE GENOMIC DNA]</scope>
    <source>
        <strain evidence="5 6">MPI-CAGE-CH-0241</strain>
    </source>
</reference>
<dbReference type="AlphaFoldDB" id="A0A9P8W2S3"/>
<name>A0A9P8W2S3_9HYPO</name>
<dbReference type="InterPro" id="IPR036864">
    <property type="entry name" value="Zn2-C6_fun-type_DNA-bd_sf"/>
</dbReference>
<evidence type="ECO:0000256" key="2">
    <source>
        <dbReference type="ARBA" id="ARBA00023242"/>
    </source>
</evidence>
<feature type="compositionally biased region" description="Low complexity" evidence="3">
    <location>
        <begin position="670"/>
        <end position="683"/>
    </location>
</feature>
<keyword evidence="6" id="KW-1185">Reference proteome</keyword>
<dbReference type="GO" id="GO:0008270">
    <property type="term" value="F:zinc ion binding"/>
    <property type="evidence" value="ECO:0007669"/>
    <property type="project" value="InterPro"/>
</dbReference>
<comment type="caution">
    <text evidence="5">The sequence shown here is derived from an EMBL/GenBank/DDBJ whole genome shotgun (WGS) entry which is preliminary data.</text>
</comment>
<feature type="region of interest" description="Disordered" evidence="3">
    <location>
        <begin position="665"/>
        <end position="706"/>
    </location>
</feature>